<evidence type="ECO:0000313" key="1">
    <source>
        <dbReference type="EMBL" id="TEB33787.1"/>
    </source>
</evidence>
<comment type="caution">
    <text evidence="1">The sequence shown here is derived from an EMBL/GenBank/DDBJ whole genome shotgun (WGS) entry which is preliminary data.</text>
</comment>
<keyword evidence="2" id="KW-1185">Reference proteome</keyword>
<sequence>MQVVSSESPPFESVPNDILQEILLHCLPTLSIAISLAPSQAPTLLTHVCQRWRRVALTFPQLWKCMRLEVRRAELDDTKLRTFAAAAARAKSAPRNLQLVIKLPLLGLSRLNTGSLHPMPNVVHKLFDTPVSSLTRLALRGVPAAQIHDLPRGLFPALDTLILHLEGTDKDIFQRDVKGPLTTFSDAPALRRVGLGPAGSFPSEAYASSNIALPWQ</sequence>
<dbReference type="Gene3D" id="1.20.1280.50">
    <property type="match status" value="1"/>
</dbReference>
<proteinExistence type="predicted"/>
<gene>
    <name evidence="1" type="ORF">FA13DRAFT_112329</name>
</gene>
<accession>A0A4Y7THX0</accession>
<organism evidence="1 2">
    <name type="scientific">Coprinellus micaceus</name>
    <name type="common">Glistening ink-cap mushroom</name>
    <name type="synonym">Coprinus micaceus</name>
    <dbReference type="NCBI Taxonomy" id="71717"/>
    <lineage>
        <taxon>Eukaryota</taxon>
        <taxon>Fungi</taxon>
        <taxon>Dikarya</taxon>
        <taxon>Basidiomycota</taxon>
        <taxon>Agaricomycotina</taxon>
        <taxon>Agaricomycetes</taxon>
        <taxon>Agaricomycetidae</taxon>
        <taxon>Agaricales</taxon>
        <taxon>Agaricineae</taxon>
        <taxon>Psathyrellaceae</taxon>
        <taxon>Coprinellus</taxon>
    </lineage>
</organism>
<reference evidence="1 2" key="1">
    <citation type="journal article" date="2019" name="Nat. Ecol. Evol.">
        <title>Megaphylogeny resolves global patterns of mushroom evolution.</title>
        <authorList>
            <person name="Varga T."/>
            <person name="Krizsan K."/>
            <person name="Foldi C."/>
            <person name="Dima B."/>
            <person name="Sanchez-Garcia M."/>
            <person name="Sanchez-Ramirez S."/>
            <person name="Szollosi G.J."/>
            <person name="Szarkandi J.G."/>
            <person name="Papp V."/>
            <person name="Albert L."/>
            <person name="Andreopoulos W."/>
            <person name="Angelini C."/>
            <person name="Antonin V."/>
            <person name="Barry K.W."/>
            <person name="Bougher N.L."/>
            <person name="Buchanan P."/>
            <person name="Buyck B."/>
            <person name="Bense V."/>
            <person name="Catcheside P."/>
            <person name="Chovatia M."/>
            <person name="Cooper J."/>
            <person name="Damon W."/>
            <person name="Desjardin D."/>
            <person name="Finy P."/>
            <person name="Geml J."/>
            <person name="Haridas S."/>
            <person name="Hughes K."/>
            <person name="Justo A."/>
            <person name="Karasinski D."/>
            <person name="Kautmanova I."/>
            <person name="Kiss B."/>
            <person name="Kocsube S."/>
            <person name="Kotiranta H."/>
            <person name="LaButti K.M."/>
            <person name="Lechner B.E."/>
            <person name="Liimatainen K."/>
            <person name="Lipzen A."/>
            <person name="Lukacs Z."/>
            <person name="Mihaltcheva S."/>
            <person name="Morgado L.N."/>
            <person name="Niskanen T."/>
            <person name="Noordeloos M.E."/>
            <person name="Ohm R.A."/>
            <person name="Ortiz-Santana B."/>
            <person name="Ovrebo C."/>
            <person name="Racz N."/>
            <person name="Riley R."/>
            <person name="Savchenko A."/>
            <person name="Shiryaev A."/>
            <person name="Soop K."/>
            <person name="Spirin V."/>
            <person name="Szebenyi C."/>
            <person name="Tomsovsky M."/>
            <person name="Tulloss R.E."/>
            <person name="Uehling J."/>
            <person name="Grigoriev I.V."/>
            <person name="Vagvolgyi C."/>
            <person name="Papp T."/>
            <person name="Martin F.M."/>
            <person name="Miettinen O."/>
            <person name="Hibbett D.S."/>
            <person name="Nagy L.G."/>
        </authorList>
    </citation>
    <scope>NUCLEOTIDE SEQUENCE [LARGE SCALE GENOMIC DNA]</scope>
    <source>
        <strain evidence="1 2">FP101781</strain>
    </source>
</reference>
<dbReference type="AlphaFoldDB" id="A0A4Y7THX0"/>
<dbReference type="STRING" id="71717.A0A4Y7THX0"/>
<protein>
    <submittedName>
        <fullName evidence="1">Uncharacterized protein</fullName>
    </submittedName>
</protein>
<dbReference type="OrthoDB" id="2269034at2759"/>
<name>A0A4Y7THX0_COPMI</name>
<dbReference type="EMBL" id="QPFP01000011">
    <property type="protein sequence ID" value="TEB33787.1"/>
    <property type="molecule type" value="Genomic_DNA"/>
</dbReference>
<evidence type="ECO:0000313" key="2">
    <source>
        <dbReference type="Proteomes" id="UP000298030"/>
    </source>
</evidence>
<dbReference type="Proteomes" id="UP000298030">
    <property type="component" value="Unassembled WGS sequence"/>
</dbReference>